<dbReference type="PANTHER" id="PTHR45866">
    <property type="entry name" value="DNA GYRASE/TOPOISOMERASE SUBUNIT B"/>
    <property type="match status" value="1"/>
</dbReference>
<dbReference type="NCBIfam" id="NF004189">
    <property type="entry name" value="PRK05644.1"/>
    <property type="match status" value="1"/>
</dbReference>
<dbReference type="GO" id="GO:0034335">
    <property type="term" value="F:DNA negative supercoiling activity"/>
    <property type="evidence" value="ECO:0007669"/>
    <property type="project" value="UniProtKB-ARBA"/>
</dbReference>
<evidence type="ECO:0000313" key="12">
    <source>
        <dbReference type="EMBL" id="MDF1612073.1"/>
    </source>
</evidence>
<evidence type="ECO:0000256" key="7">
    <source>
        <dbReference type="ARBA" id="ARBA00023029"/>
    </source>
</evidence>
<dbReference type="InterPro" id="IPR011557">
    <property type="entry name" value="GyrB"/>
</dbReference>
<dbReference type="SMART" id="SM00433">
    <property type="entry name" value="TOP2c"/>
    <property type="match status" value="1"/>
</dbReference>
<evidence type="ECO:0000256" key="5">
    <source>
        <dbReference type="ARBA" id="ARBA00022840"/>
    </source>
</evidence>
<evidence type="ECO:0000259" key="11">
    <source>
        <dbReference type="PROSITE" id="PS50880"/>
    </source>
</evidence>
<dbReference type="SUPFAM" id="SSF56719">
    <property type="entry name" value="Type II DNA topoisomerase"/>
    <property type="match status" value="1"/>
</dbReference>
<feature type="domain" description="Toprim" evidence="11">
    <location>
        <begin position="425"/>
        <end position="539"/>
    </location>
</feature>
<keyword evidence="5 10" id="KW-0067">ATP-binding</keyword>
<dbReference type="EC" id="5.6.2.2" evidence="10"/>
<dbReference type="NCBIfam" id="TIGR01059">
    <property type="entry name" value="gyrB"/>
    <property type="match status" value="1"/>
</dbReference>
<feature type="binding site" evidence="10">
    <location>
        <position position="506"/>
    </location>
    <ligand>
        <name>Mg(2+)</name>
        <dbReference type="ChEBI" id="CHEBI:18420"/>
        <label>2</label>
    </ligand>
</feature>
<keyword evidence="9 10" id="KW-0413">Isomerase</keyword>
<comment type="caution">
    <text evidence="12">The sequence shown here is derived from an EMBL/GenBank/DDBJ whole genome shotgun (WGS) entry which is preliminary data.</text>
</comment>
<keyword evidence="4 10" id="KW-0547">Nucleotide-binding</keyword>
<dbReference type="PROSITE" id="PS50880">
    <property type="entry name" value="TOPRIM"/>
    <property type="match status" value="1"/>
</dbReference>
<dbReference type="RefSeq" id="WP_321535841.1">
    <property type="nucleotide sequence ID" value="NZ_JARGDL010000009.1"/>
</dbReference>
<dbReference type="Pfam" id="PF00986">
    <property type="entry name" value="DNA_gyraseB_C"/>
    <property type="match status" value="1"/>
</dbReference>
<dbReference type="InterPro" id="IPR006171">
    <property type="entry name" value="TOPRIM_dom"/>
</dbReference>
<dbReference type="AlphaFoldDB" id="A0AAE3TC57"/>
<dbReference type="EMBL" id="JARGDL010000009">
    <property type="protein sequence ID" value="MDF1612073.1"/>
    <property type="molecule type" value="Genomic_DNA"/>
</dbReference>
<keyword evidence="6 10" id="KW-0460">Magnesium</keyword>
<evidence type="ECO:0000256" key="3">
    <source>
        <dbReference type="ARBA" id="ARBA00022723"/>
    </source>
</evidence>
<name>A0AAE3TC57_9BACT</name>
<dbReference type="InterPro" id="IPR018522">
    <property type="entry name" value="TopoIIA_CS"/>
</dbReference>
<dbReference type="InterPro" id="IPR013759">
    <property type="entry name" value="Topo_IIA_B_C"/>
</dbReference>
<dbReference type="GO" id="GO:0005737">
    <property type="term" value="C:cytoplasm"/>
    <property type="evidence" value="ECO:0007669"/>
    <property type="project" value="UniProtKB-SubCell"/>
</dbReference>
<comment type="subunit">
    <text evidence="10">Heterotetramer, composed of two GyrA and two GyrB chains. In the heterotetramer, GyrA contains the active site tyrosine that forms a transient covalent intermediate with DNA, while GyrB binds cofactors and catalyzes ATP hydrolysis.</text>
</comment>
<evidence type="ECO:0000256" key="2">
    <source>
        <dbReference type="ARBA" id="ARBA00010708"/>
    </source>
</evidence>
<keyword evidence="13" id="KW-1185">Reference proteome</keyword>
<dbReference type="SMART" id="SM00387">
    <property type="entry name" value="HATPase_c"/>
    <property type="match status" value="1"/>
</dbReference>
<comment type="similarity">
    <text evidence="2 10">Belongs to the type II topoisomerase GyrB family.</text>
</comment>
<dbReference type="InterPro" id="IPR003594">
    <property type="entry name" value="HATPase_dom"/>
</dbReference>
<feature type="site" description="Interaction with DNA" evidence="10">
    <location>
        <position position="459"/>
    </location>
</feature>
<dbReference type="CDD" id="cd16928">
    <property type="entry name" value="HATPase_GyrB-like"/>
    <property type="match status" value="1"/>
</dbReference>
<dbReference type="Gene3D" id="3.30.230.10">
    <property type="match status" value="1"/>
</dbReference>
<dbReference type="Pfam" id="PF01751">
    <property type="entry name" value="Toprim"/>
    <property type="match status" value="1"/>
</dbReference>
<protein>
    <recommendedName>
        <fullName evidence="10">DNA gyrase subunit B</fullName>
        <ecNumber evidence="10">5.6.2.2</ecNumber>
    </recommendedName>
</protein>
<dbReference type="InterPro" id="IPR002288">
    <property type="entry name" value="DNA_gyrase_B_C"/>
</dbReference>
<dbReference type="HAMAP" id="MF_01898">
    <property type="entry name" value="GyrB"/>
    <property type="match status" value="1"/>
</dbReference>
<dbReference type="FunFam" id="3.40.50.670:FF:000002">
    <property type="entry name" value="DNA gyrase subunit B"/>
    <property type="match status" value="1"/>
</dbReference>
<dbReference type="FunFam" id="3.30.565.10:FF:000002">
    <property type="entry name" value="DNA gyrase subunit B"/>
    <property type="match status" value="1"/>
</dbReference>
<proteinExistence type="inferred from homology"/>
<comment type="catalytic activity">
    <reaction evidence="1 10">
        <text>ATP-dependent breakage, passage and rejoining of double-stranded DNA.</text>
        <dbReference type="EC" id="5.6.2.2"/>
    </reaction>
</comment>
<dbReference type="InterPro" id="IPR000565">
    <property type="entry name" value="Topo_IIA_B"/>
</dbReference>
<dbReference type="GO" id="GO:0046872">
    <property type="term" value="F:metal ion binding"/>
    <property type="evidence" value="ECO:0007669"/>
    <property type="project" value="UniProtKB-KW"/>
</dbReference>
<evidence type="ECO:0000256" key="10">
    <source>
        <dbReference type="HAMAP-Rule" id="MF_01898"/>
    </source>
</evidence>
<evidence type="ECO:0000256" key="4">
    <source>
        <dbReference type="ARBA" id="ARBA00022741"/>
    </source>
</evidence>
<dbReference type="InterPro" id="IPR020568">
    <property type="entry name" value="Ribosomal_Su5_D2-typ_SF"/>
</dbReference>
<evidence type="ECO:0000313" key="13">
    <source>
        <dbReference type="Proteomes" id="UP001221302"/>
    </source>
</evidence>
<feature type="binding site" evidence="10">
    <location>
        <position position="431"/>
    </location>
    <ligand>
        <name>Mg(2+)</name>
        <dbReference type="ChEBI" id="CHEBI:18420"/>
        <label>1</label>
        <note>catalytic</note>
    </ligand>
</feature>
<accession>A0AAE3TC57</accession>
<evidence type="ECO:0000256" key="9">
    <source>
        <dbReference type="ARBA" id="ARBA00023235"/>
    </source>
</evidence>
<dbReference type="PRINTS" id="PR00418">
    <property type="entry name" value="TPI2FAMILY"/>
</dbReference>
<dbReference type="SUPFAM" id="SSF54211">
    <property type="entry name" value="Ribosomal protein S5 domain 2-like"/>
    <property type="match status" value="1"/>
</dbReference>
<dbReference type="Gene3D" id="3.40.50.670">
    <property type="match status" value="1"/>
</dbReference>
<dbReference type="PROSITE" id="PS00177">
    <property type="entry name" value="TOPOISOMERASE_II"/>
    <property type="match status" value="1"/>
</dbReference>
<reference evidence="12" key="1">
    <citation type="submission" date="2023-03" db="EMBL/GenBank/DDBJ databases">
        <title>Stygiobacter electus gen. nov., sp. nov., facultatively anaerobic thermotolerant bacterium of the class Ignavibacteria from a well of Yessentuki mineral water deposit.</title>
        <authorList>
            <person name="Podosokorskaya O.A."/>
            <person name="Elcheninov A.G."/>
            <person name="Petrova N.F."/>
            <person name="Zavarzina D.G."/>
            <person name="Kublanov I.V."/>
            <person name="Merkel A.Y."/>
        </authorList>
    </citation>
    <scope>NUCLEOTIDE SEQUENCE</scope>
    <source>
        <strain evidence="12">09-Me</strain>
    </source>
</reference>
<dbReference type="NCBIfam" id="NF011501">
    <property type="entry name" value="PRK14939.1"/>
    <property type="match status" value="1"/>
</dbReference>
<dbReference type="GO" id="GO:0006265">
    <property type="term" value="P:DNA topological change"/>
    <property type="evidence" value="ECO:0007669"/>
    <property type="project" value="UniProtKB-UniRule"/>
</dbReference>
<dbReference type="GO" id="GO:0005694">
    <property type="term" value="C:chromosome"/>
    <property type="evidence" value="ECO:0007669"/>
    <property type="project" value="InterPro"/>
</dbReference>
<dbReference type="GO" id="GO:0003677">
    <property type="term" value="F:DNA binding"/>
    <property type="evidence" value="ECO:0007669"/>
    <property type="project" value="UniProtKB-KW"/>
</dbReference>
<feature type="site" description="Interaction with DNA" evidence="10">
    <location>
        <position position="456"/>
    </location>
</feature>
<dbReference type="PRINTS" id="PR01159">
    <property type="entry name" value="DNAGYRASEB"/>
</dbReference>
<gene>
    <name evidence="10 12" type="primary">gyrB</name>
    <name evidence="12" type="ORF">P0M35_07910</name>
</gene>
<evidence type="ECO:0000256" key="1">
    <source>
        <dbReference type="ARBA" id="ARBA00000185"/>
    </source>
</evidence>
<keyword evidence="10" id="KW-0963">Cytoplasm</keyword>
<feature type="binding site" evidence="10">
    <location>
        <position position="504"/>
    </location>
    <ligand>
        <name>Mg(2+)</name>
        <dbReference type="ChEBI" id="CHEBI:18420"/>
        <label>2</label>
    </ligand>
</feature>
<dbReference type="InterPro" id="IPR001241">
    <property type="entry name" value="Topo_IIA"/>
</dbReference>
<dbReference type="InterPro" id="IPR036890">
    <property type="entry name" value="HATPase_C_sf"/>
</dbReference>
<dbReference type="CDD" id="cd03366">
    <property type="entry name" value="TOPRIM_TopoIIA_GyrB"/>
    <property type="match status" value="1"/>
</dbReference>
<dbReference type="CDD" id="cd00822">
    <property type="entry name" value="TopoII_Trans_DNA_gyrase"/>
    <property type="match status" value="1"/>
</dbReference>
<dbReference type="InterPro" id="IPR014721">
    <property type="entry name" value="Ribsml_uS5_D2-typ_fold_subgr"/>
</dbReference>
<evidence type="ECO:0000256" key="8">
    <source>
        <dbReference type="ARBA" id="ARBA00023125"/>
    </source>
</evidence>
<dbReference type="GO" id="GO:0006261">
    <property type="term" value="P:DNA-templated DNA replication"/>
    <property type="evidence" value="ECO:0007669"/>
    <property type="project" value="UniProtKB-UniRule"/>
</dbReference>
<dbReference type="InterPro" id="IPR013506">
    <property type="entry name" value="Topo_IIA_bsu_dom2"/>
</dbReference>
<dbReference type="Gene3D" id="3.30.565.10">
    <property type="entry name" value="Histidine kinase-like ATPase, C-terminal domain"/>
    <property type="match status" value="1"/>
</dbReference>
<keyword evidence="7 10" id="KW-0799">Topoisomerase</keyword>
<feature type="binding site" evidence="10">
    <location>
        <position position="504"/>
    </location>
    <ligand>
        <name>Mg(2+)</name>
        <dbReference type="ChEBI" id="CHEBI:18420"/>
        <label>1</label>
        <note>catalytic</note>
    </ligand>
</feature>
<comment type="miscellaneous">
    <text evidence="10">Few gyrases are as efficient as E.coli at forming negative supercoils. Not all organisms have 2 type II topoisomerases; in organisms with a single type II topoisomerase this enzyme also has to decatenate newly replicated chromosomes.</text>
</comment>
<comment type="function">
    <text evidence="10">A type II topoisomerase that negatively supercoils closed circular double-stranded (ds) DNA in an ATP-dependent manner to modulate DNA topology and maintain chromosomes in an underwound state. Negative supercoiling favors strand separation, and DNA replication, transcription, recombination and repair, all of which involve strand separation. Also able to catalyze the interconversion of other topological isomers of dsDNA rings, including catenanes and knotted rings. Type II topoisomerases break and join 2 DNA strands simultaneously in an ATP-dependent manner.</text>
</comment>
<dbReference type="InterPro" id="IPR034160">
    <property type="entry name" value="TOPRIM_GyrB"/>
</dbReference>
<dbReference type="InterPro" id="IPR013760">
    <property type="entry name" value="Topo_IIA-like_dom_sf"/>
</dbReference>
<keyword evidence="3 10" id="KW-0479">Metal-binding</keyword>
<organism evidence="12 13">
    <name type="scientific">Stygiobacter electus</name>
    <dbReference type="NCBI Taxonomy" id="3032292"/>
    <lineage>
        <taxon>Bacteria</taxon>
        <taxon>Pseudomonadati</taxon>
        <taxon>Ignavibacteriota</taxon>
        <taxon>Ignavibacteria</taxon>
        <taxon>Ignavibacteriales</taxon>
        <taxon>Melioribacteraceae</taxon>
        <taxon>Stygiobacter</taxon>
    </lineage>
</organism>
<dbReference type="Pfam" id="PF02518">
    <property type="entry name" value="HATPase_c"/>
    <property type="match status" value="1"/>
</dbReference>
<keyword evidence="8" id="KW-0238">DNA-binding</keyword>
<dbReference type="Pfam" id="PF00204">
    <property type="entry name" value="DNA_gyraseB"/>
    <property type="match status" value="1"/>
</dbReference>
<comment type="cofactor">
    <cofactor evidence="10">
        <name>Mg(2+)</name>
        <dbReference type="ChEBI" id="CHEBI:18420"/>
    </cofactor>
    <cofactor evidence="10">
        <name>Mn(2+)</name>
        <dbReference type="ChEBI" id="CHEBI:29035"/>
    </cofactor>
    <cofactor evidence="10">
        <name>Ca(2+)</name>
        <dbReference type="ChEBI" id="CHEBI:29108"/>
    </cofactor>
    <text evidence="10">Binds two Mg(2+) per subunit. The magnesium ions form salt bridges with both the protein and the DNA. Can also accept other divalent metal cations, such as Mn(2+) or Ca(2+).</text>
</comment>
<evidence type="ECO:0000256" key="6">
    <source>
        <dbReference type="ARBA" id="ARBA00022842"/>
    </source>
</evidence>
<dbReference type="FunFam" id="3.30.230.10:FF:000005">
    <property type="entry name" value="DNA gyrase subunit B"/>
    <property type="match status" value="1"/>
</dbReference>
<comment type="subcellular location">
    <subcellularLocation>
        <location evidence="10">Cytoplasm</location>
    </subcellularLocation>
</comment>
<dbReference type="SUPFAM" id="SSF55874">
    <property type="entry name" value="ATPase domain of HSP90 chaperone/DNA topoisomerase II/histidine kinase"/>
    <property type="match status" value="1"/>
</dbReference>
<dbReference type="Proteomes" id="UP001221302">
    <property type="component" value="Unassembled WGS sequence"/>
</dbReference>
<dbReference type="PANTHER" id="PTHR45866:SF1">
    <property type="entry name" value="DNA GYRASE SUBUNIT B, MITOCHONDRIAL"/>
    <property type="match status" value="1"/>
</dbReference>
<dbReference type="GO" id="GO:0005524">
    <property type="term" value="F:ATP binding"/>
    <property type="evidence" value="ECO:0007669"/>
    <property type="project" value="UniProtKB-UniRule"/>
</dbReference>
<sequence length="661" mass="74009">MAKENGNGQSNYTASSINVLKGLEAVRKRPAMYIGDVGSRGLHHLINEVVDNAIDEALAGYNDRVIVTLHKDGSVSVEDRGRGIPVDIHPIEKKSALEVVLTVLHAGGKFDKSSYKVSGGLHGVGVSVVNALSEWCKVEVKRDGKIYVQEYQRGVPKAPVKQIGTYKSETTGTKVTFKPDKEIFKITKFNFDTVAERLRELAYLNKNVTMTLRDENENQEEVYHFKGGLIDFVKYLDEQRTPLHKPIYIEGEKENTPVEIAFEYSDSYSENIHTYVNNINTIEGGTHLVGFRTALTRTFNNYAAKNGLIKENSKITLTGDDYKEGLTAVISVKVMEPQFEGQTKTKLGNSEVKSIVETIVGEKLSEFLEENAPIAKKIIDKCMRAAEAREAARKARELVRRKNALDSMHLPGKLADCSINDPEHCEIYIVEGDSAGGSAKQGRDRRFQAILPIKGKILNVEKAKINKILENQEIQAIVSAIGAGIGDDFDESKSRYGKIILMTDADVDGSHIRTLLLTFFYRHMKDLISAGKVYIAQPPLYKIKKGKEEFYAFDEEERDKILKRLKTGKAEEEIIELEEGEEEKTEQPTKGILISRYKGLGEMNPEQLWQTTMNPETRTVLQVNIESAAAADKIFETLMGDAVEPRRAFIEKHAKYANLDI</sequence>